<comment type="caution">
    <text evidence="5">The sequence shown here is derived from an EMBL/GenBank/DDBJ whole genome shotgun (WGS) entry which is preliminary data.</text>
</comment>
<dbReference type="AlphaFoldDB" id="B7BEW8"/>
<dbReference type="InterPro" id="IPR025269">
    <property type="entry name" value="SAM-like_dom"/>
</dbReference>
<dbReference type="PANTHER" id="PTHR30349:SF64">
    <property type="entry name" value="PROPHAGE INTEGRASE INTD-RELATED"/>
    <property type="match status" value="1"/>
</dbReference>
<evidence type="ECO:0000259" key="4">
    <source>
        <dbReference type="PROSITE" id="PS51898"/>
    </source>
</evidence>
<protein>
    <submittedName>
        <fullName evidence="5">Site-specific recombinase, phage integrase family</fullName>
    </submittedName>
</protein>
<dbReference type="InterPro" id="IPR050090">
    <property type="entry name" value="Tyrosine_recombinase_XerCD"/>
</dbReference>
<dbReference type="EMBL" id="ABYH01000376">
    <property type="protein sequence ID" value="EEC95037.1"/>
    <property type="molecule type" value="Genomic_DNA"/>
</dbReference>
<proteinExistence type="inferred from homology"/>
<dbReference type="Pfam" id="PF17293">
    <property type="entry name" value="Arm-DNA-bind_5"/>
    <property type="match status" value="1"/>
</dbReference>
<dbReference type="InterPro" id="IPR035386">
    <property type="entry name" value="Arm-DNA-bind_5"/>
</dbReference>
<dbReference type="InterPro" id="IPR011010">
    <property type="entry name" value="DNA_brk_join_enz"/>
</dbReference>
<dbReference type="PROSITE" id="PS51898">
    <property type="entry name" value="TYR_RECOMBINASE"/>
    <property type="match status" value="1"/>
</dbReference>
<dbReference type="GeneID" id="93406820"/>
<gene>
    <name evidence="5" type="ORF">PRABACTJOHN_03597</name>
</gene>
<dbReference type="CDD" id="cd01185">
    <property type="entry name" value="INTN1_C_like"/>
    <property type="match status" value="1"/>
</dbReference>
<dbReference type="Proteomes" id="UP000005510">
    <property type="component" value="Unassembled WGS sequence"/>
</dbReference>
<sequence>MKITIRTRTLRTGSRSIYLDFYDKGKRWNEYLNLFLIPDDEPDAKRLNEAAMAKANTIKSKRMLGIEEETNDDEQSELPKRVFADWLADHIEGIRRNPSYAASTYRNYRSTVNVIKAYLQHLRRQRLLMSKIDKGFVLGFIDFIEHTYRNTKSPDNPKEMSPHTLHLYQSTLVRMLNAAVKEGVLDRNPFYSLERKDRIGKQQAEKEYLTKEELMAFAEAPTVNETTKRAFLFCCFTGLRYSDVSALTWRDIRQGDNGWMVSVKAMQKTGKQVVIPLNQSAISLLPDRNGCKPSQKVFDMTCLSSCNKCLKKIAAAAGIEKKISYHTSRHTFAVLALAAGGDIYTVGKLLGHTSINSTQVYADAVMETKVEAISRISSYFSK</sequence>
<name>B7BEW8_9BACT</name>
<dbReference type="RefSeq" id="WP_008151920.1">
    <property type="nucleotide sequence ID" value="NZ_CP102285.1"/>
</dbReference>
<reference evidence="5 6" key="2">
    <citation type="submission" date="2008-10" db="EMBL/GenBank/DDBJ databases">
        <authorList>
            <person name="Fulton L."/>
            <person name="Clifton S."/>
            <person name="Fulton B."/>
            <person name="Xu J."/>
            <person name="Minx P."/>
            <person name="Pepin K.H."/>
            <person name="Johnson M."/>
            <person name="Bhonagiri V."/>
            <person name="Nash W.E."/>
            <person name="Mardis E.R."/>
            <person name="Wilson R.K."/>
        </authorList>
    </citation>
    <scope>NUCLEOTIDE SEQUENCE [LARGE SCALE GENOMIC DNA]</scope>
    <source>
        <strain evidence="5 6">DSM 18315</strain>
    </source>
</reference>
<evidence type="ECO:0000256" key="1">
    <source>
        <dbReference type="ARBA" id="ARBA00008857"/>
    </source>
</evidence>
<evidence type="ECO:0000256" key="2">
    <source>
        <dbReference type="ARBA" id="ARBA00023125"/>
    </source>
</evidence>
<dbReference type="GO" id="GO:0006310">
    <property type="term" value="P:DNA recombination"/>
    <property type="evidence" value="ECO:0007669"/>
    <property type="project" value="UniProtKB-KW"/>
</dbReference>
<keyword evidence="3" id="KW-0233">DNA recombination</keyword>
<dbReference type="Gene3D" id="1.10.443.10">
    <property type="entry name" value="Intergrase catalytic core"/>
    <property type="match status" value="1"/>
</dbReference>
<dbReference type="GO" id="GO:0003677">
    <property type="term" value="F:DNA binding"/>
    <property type="evidence" value="ECO:0007669"/>
    <property type="project" value="UniProtKB-KW"/>
</dbReference>
<dbReference type="InterPro" id="IPR010998">
    <property type="entry name" value="Integrase_recombinase_N"/>
</dbReference>
<dbReference type="Gene3D" id="1.10.150.130">
    <property type="match status" value="1"/>
</dbReference>
<dbReference type="STRING" id="537006.PRABACTJOHN_03597"/>
<organism evidence="5 6">
    <name type="scientific">Parabacteroides johnsonii DSM 18315</name>
    <dbReference type="NCBI Taxonomy" id="537006"/>
    <lineage>
        <taxon>Bacteria</taxon>
        <taxon>Pseudomonadati</taxon>
        <taxon>Bacteroidota</taxon>
        <taxon>Bacteroidia</taxon>
        <taxon>Bacteroidales</taxon>
        <taxon>Tannerellaceae</taxon>
        <taxon>Parabacteroides</taxon>
    </lineage>
</organism>
<dbReference type="Pfam" id="PF00589">
    <property type="entry name" value="Phage_integrase"/>
    <property type="match status" value="1"/>
</dbReference>
<evidence type="ECO:0000313" key="5">
    <source>
        <dbReference type="EMBL" id="EEC95037.1"/>
    </source>
</evidence>
<dbReference type="PANTHER" id="PTHR30349">
    <property type="entry name" value="PHAGE INTEGRASE-RELATED"/>
    <property type="match status" value="1"/>
</dbReference>
<evidence type="ECO:0000313" key="6">
    <source>
        <dbReference type="Proteomes" id="UP000005510"/>
    </source>
</evidence>
<dbReference type="SUPFAM" id="SSF56349">
    <property type="entry name" value="DNA breaking-rejoining enzymes"/>
    <property type="match status" value="1"/>
</dbReference>
<accession>B7BEW8</accession>
<dbReference type="GO" id="GO:0015074">
    <property type="term" value="P:DNA integration"/>
    <property type="evidence" value="ECO:0007669"/>
    <property type="project" value="InterPro"/>
</dbReference>
<dbReference type="Pfam" id="PF13102">
    <property type="entry name" value="Phage_int_SAM_5"/>
    <property type="match status" value="1"/>
</dbReference>
<dbReference type="InterPro" id="IPR002104">
    <property type="entry name" value="Integrase_catalytic"/>
</dbReference>
<keyword evidence="2" id="KW-0238">DNA-binding</keyword>
<dbReference type="HOGENOM" id="CLU_033139_1_0_10"/>
<feature type="domain" description="Tyr recombinase" evidence="4">
    <location>
        <begin position="204"/>
        <end position="374"/>
    </location>
</feature>
<dbReference type="InterPro" id="IPR013762">
    <property type="entry name" value="Integrase-like_cat_sf"/>
</dbReference>
<reference evidence="5 6" key="1">
    <citation type="submission" date="2008-10" db="EMBL/GenBank/DDBJ databases">
        <title>Draft genome sequence of Parabacteroides johnsonii (DSM 18315).</title>
        <authorList>
            <person name="Sudarsanam P."/>
            <person name="Ley R."/>
            <person name="Guruge J."/>
            <person name="Turnbaugh P.J."/>
            <person name="Mahowald M."/>
            <person name="Liep D."/>
            <person name="Gordon J."/>
        </authorList>
    </citation>
    <scope>NUCLEOTIDE SEQUENCE [LARGE SCALE GENOMIC DNA]</scope>
    <source>
        <strain evidence="5 6">DSM 18315</strain>
    </source>
</reference>
<evidence type="ECO:0000256" key="3">
    <source>
        <dbReference type="ARBA" id="ARBA00023172"/>
    </source>
</evidence>
<comment type="similarity">
    <text evidence="1">Belongs to the 'phage' integrase family.</text>
</comment>